<evidence type="ECO:0000313" key="1">
    <source>
        <dbReference type="EMBL" id="QHT77864.1"/>
    </source>
</evidence>
<protein>
    <submittedName>
        <fullName evidence="1">Uncharacterized protein</fullName>
    </submittedName>
</protein>
<dbReference type="EMBL" id="MN739922">
    <property type="protein sequence ID" value="QHT77864.1"/>
    <property type="molecule type" value="Genomic_DNA"/>
</dbReference>
<dbReference type="AlphaFoldDB" id="A0A6C0HBN6"/>
<organism evidence="1">
    <name type="scientific">viral metagenome</name>
    <dbReference type="NCBI Taxonomy" id="1070528"/>
    <lineage>
        <taxon>unclassified sequences</taxon>
        <taxon>metagenomes</taxon>
        <taxon>organismal metagenomes</taxon>
    </lineage>
</organism>
<accession>A0A6C0HBN6</accession>
<name>A0A6C0HBN6_9ZZZZ</name>
<proteinExistence type="predicted"/>
<reference evidence="1" key="1">
    <citation type="journal article" date="2020" name="Nature">
        <title>Giant virus diversity and host interactions through global metagenomics.</title>
        <authorList>
            <person name="Schulz F."/>
            <person name="Roux S."/>
            <person name="Paez-Espino D."/>
            <person name="Jungbluth S."/>
            <person name="Walsh D.A."/>
            <person name="Denef V.J."/>
            <person name="McMahon K.D."/>
            <person name="Konstantinidis K.T."/>
            <person name="Eloe-Fadrosh E.A."/>
            <person name="Kyrpides N.C."/>
            <person name="Woyke T."/>
        </authorList>
    </citation>
    <scope>NUCLEOTIDE SEQUENCE</scope>
    <source>
        <strain evidence="1">GVMAG-M-3300023179-90</strain>
    </source>
</reference>
<sequence>MNIYHRKISALRLLCRNYHISSDSTKHYTLRTLGPHNSVNSTLLLQNTNLLLENNKLLKELNGRFCDRSVCKNTNCKVNIVYTDEQLSR</sequence>